<dbReference type="PANTHER" id="PTHR24198">
    <property type="entry name" value="ANKYRIN REPEAT AND PROTEIN KINASE DOMAIN-CONTAINING PROTEIN"/>
    <property type="match status" value="1"/>
</dbReference>
<evidence type="ECO:0000256" key="3">
    <source>
        <dbReference type="PROSITE-ProRule" id="PRU00023"/>
    </source>
</evidence>
<dbReference type="SMART" id="SM00248">
    <property type="entry name" value="ANK"/>
    <property type="match status" value="3"/>
</dbReference>
<keyword evidence="5" id="KW-1185">Reference proteome</keyword>
<organism evidence="4 5">
    <name type="scientific">Thecamonas trahens ATCC 50062</name>
    <dbReference type="NCBI Taxonomy" id="461836"/>
    <lineage>
        <taxon>Eukaryota</taxon>
        <taxon>Apusozoa</taxon>
        <taxon>Apusomonadida</taxon>
        <taxon>Apusomonadidae</taxon>
        <taxon>Thecamonas</taxon>
    </lineage>
</organism>
<protein>
    <submittedName>
        <fullName evidence="4">Uncharacterized protein</fullName>
    </submittedName>
</protein>
<evidence type="ECO:0000313" key="5">
    <source>
        <dbReference type="Proteomes" id="UP000054408"/>
    </source>
</evidence>
<dbReference type="PANTHER" id="PTHR24198:SF194">
    <property type="entry name" value="INVERSIN-A"/>
    <property type="match status" value="1"/>
</dbReference>
<dbReference type="EMBL" id="GL349441">
    <property type="protein sequence ID" value="KNC56348.1"/>
    <property type="molecule type" value="Genomic_DNA"/>
</dbReference>
<feature type="repeat" description="ANK" evidence="3">
    <location>
        <begin position="254"/>
        <end position="286"/>
    </location>
</feature>
<keyword evidence="1" id="KW-0677">Repeat</keyword>
<keyword evidence="2 3" id="KW-0040">ANK repeat</keyword>
<dbReference type="GeneID" id="25562004"/>
<evidence type="ECO:0000256" key="1">
    <source>
        <dbReference type="ARBA" id="ARBA00022737"/>
    </source>
</evidence>
<reference evidence="4 5" key="1">
    <citation type="submission" date="2010-05" db="EMBL/GenBank/DDBJ databases">
        <title>The Genome Sequence of Thecamonas trahens ATCC 50062.</title>
        <authorList>
            <consortium name="The Broad Institute Genome Sequencing Platform"/>
            <person name="Russ C."/>
            <person name="Cuomo C."/>
            <person name="Shea T."/>
            <person name="Young S.K."/>
            <person name="Zeng Q."/>
            <person name="Koehrsen M."/>
            <person name="Haas B."/>
            <person name="Borodovsky M."/>
            <person name="Guigo R."/>
            <person name="Alvarado L."/>
            <person name="Berlin A."/>
            <person name="Bochicchio J."/>
            <person name="Borenstein D."/>
            <person name="Chapman S."/>
            <person name="Chen Z."/>
            <person name="Freedman E."/>
            <person name="Gellesch M."/>
            <person name="Goldberg J."/>
            <person name="Griggs A."/>
            <person name="Gujja S."/>
            <person name="Heilman E."/>
            <person name="Heiman D."/>
            <person name="Hepburn T."/>
            <person name="Howarth C."/>
            <person name="Jen D."/>
            <person name="Larson L."/>
            <person name="Mehta T."/>
            <person name="Park D."/>
            <person name="Pearson M."/>
            <person name="Roberts A."/>
            <person name="Saif S."/>
            <person name="Shenoy N."/>
            <person name="Sisk P."/>
            <person name="Stolte C."/>
            <person name="Sykes S."/>
            <person name="Thomson T."/>
            <person name="Walk T."/>
            <person name="White J."/>
            <person name="Yandava C."/>
            <person name="Burger G."/>
            <person name="Gray M.W."/>
            <person name="Holland P.W.H."/>
            <person name="King N."/>
            <person name="Lang F.B.F."/>
            <person name="Roger A.J."/>
            <person name="Ruiz-Trillo I."/>
            <person name="Lander E."/>
            <person name="Nusbaum C."/>
        </authorList>
    </citation>
    <scope>NUCLEOTIDE SEQUENCE [LARGE SCALE GENOMIC DNA]</scope>
    <source>
        <strain evidence="4 5">ATCC 50062</strain>
    </source>
</reference>
<gene>
    <name evidence="4" type="ORF">AMSG_02319</name>
</gene>
<evidence type="ECO:0000313" key="4">
    <source>
        <dbReference type="EMBL" id="KNC56348.1"/>
    </source>
</evidence>
<dbReference type="InterPro" id="IPR036770">
    <property type="entry name" value="Ankyrin_rpt-contain_sf"/>
</dbReference>
<dbReference type="AlphaFoldDB" id="A0A0L0DXU3"/>
<dbReference type="Pfam" id="PF00023">
    <property type="entry name" value="Ank"/>
    <property type="match status" value="2"/>
</dbReference>
<dbReference type="SUPFAM" id="SSF48403">
    <property type="entry name" value="Ankyrin repeat"/>
    <property type="match status" value="1"/>
</dbReference>
<dbReference type="Proteomes" id="UP000054408">
    <property type="component" value="Unassembled WGS sequence"/>
</dbReference>
<sequence length="312" mass="32396">MLAKDAQAMAEEPVMSKALAKCCVLLAVEAATQSGAIPPHTASPDEIQEVAEALAAHAEAATAPAARTEGKHTPLHLAAVGQASQLVQMLMDAGATMEGGLMGEPGGTPLTFALFYAATETAELLAASMSDDELSLREAAGLGRDVESYDVGRAVARARCGFYRPIEAFPEWARTYEAAELVGEALAWAARNGQVKAMAELVKVHDADVDATVYRGTPLLWAVYADNAAAAEWLIAAGADVDRVHDFGGREHGQQATALHLAGQFGAVKCLQVLLAAGADATIKDGGFGATALGWAEHCGNEEGMAALRGRE</sequence>
<name>A0A0L0DXU3_THETB</name>
<dbReference type="RefSeq" id="XP_013760865.1">
    <property type="nucleotide sequence ID" value="XM_013905411.1"/>
</dbReference>
<proteinExistence type="predicted"/>
<dbReference type="InterPro" id="IPR002110">
    <property type="entry name" value="Ankyrin_rpt"/>
</dbReference>
<feature type="repeat" description="ANK" evidence="3">
    <location>
        <begin position="70"/>
        <end position="98"/>
    </location>
</feature>
<dbReference type="PROSITE" id="PS50088">
    <property type="entry name" value="ANK_REPEAT"/>
    <property type="match status" value="2"/>
</dbReference>
<accession>A0A0L0DXU3</accession>
<dbReference type="OrthoDB" id="8300347at2759"/>
<evidence type="ECO:0000256" key="2">
    <source>
        <dbReference type="ARBA" id="ARBA00023043"/>
    </source>
</evidence>
<dbReference type="STRING" id="461836.A0A0L0DXU3"/>
<dbReference type="Pfam" id="PF12796">
    <property type="entry name" value="Ank_2"/>
    <property type="match status" value="1"/>
</dbReference>
<dbReference type="Gene3D" id="1.25.40.20">
    <property type="entry name" value="Ankyrin repeat-containing domain"/>
    <property type="match status" value="2"/>
</dbReference>
<dbReference type="PROSITE" id="PS50297">
    <property type="entry name" value="ANK_REP_REGION"/>
    <property type="match status" value="2"/>
</dbReference>